<dbReference type="OrthoDB" id="10037838at2759"/>
<evidence type="ECO:0000256" key="10">
    <source>
        <dbReference type="ARBA" id="ARBA00029693"/>
    </source>
</evidence>
<dbReference type="GO" id="GO:1990429">
    <property type="term" value="C:peroxisomal importomer complex"/>
    <property type="evidence" value="ECO:0007669"/>
    <property type="project" value="TreeGrafter"/>
</dbReference>
<dbReference type="Pfam" id="PF04088">
    <property type="entry name" value="Peroxin-13_N"/>
    <property type="match status" value="1"/>
</dbReference>
<dbReference type="AlphaFoldDB" id="A0A507C992"/>
<dbReference type="GO" id="GO:0016560">
    <property type="term" value="P:protein import into peroxisome matrix, docking"/>
    <property type="evidence" value="ECO:0007669"/>
    <property type="project" value="InterPro"/>
</dbReference>
<evidence type="ECO:0000256" key="11">
    <source>
        <dbReference type="ARBA" id="ARBA00034535"/>
    </source>
</evidence>
<dbReference type="InterPro" id="IPR001452">
    <property type="entry name" value="SH3_domain"/>
</dbReference>
<feature type="compositionally biased region" description="Low complexity" evidence="14">
    <location>
        <begin position="459"/>
        <end position="479"/>
    </location>
</feature>
<keyword evidence="4" id="KW-0812">Transmembrane</keyword>
<evidence type="ECO:0000256" key="7">
    <source>
        <dbReference type="ARBA" id="ARBA00023010"/>
    </source>
</evidence>
<feature type="compositionally biased region" description="Low complexity" evidence="14">
    <location>
        <begin position="19"/>
        <end position="42"/>
    </location>
</feature>
<evidence type="ECO:0000256" key="1">
    <source>
        <dbReference type="ARBA" id="ARBA00006033"/>
    </source>
</evidence>
<keyword evidence="3" id="KW-0813">Transport</keyword>
<comment type="subcellular location">
    <subcellularLocation>
        <location evidence="12">Peroxisome membrane</location>
    </subcellularLocation>
</comment>
<evidence type="ECO:0000313" key="16">
    <source>
        <dbReference type="EMBL" id="TPX37637.1"/>
    </source>
</evidence>
<keyword evidence="6" id="KW-1133">Transmembrane helix</keyword>
<dbReference type="PRINTS" id="PR00452">
    <property type="entry name" value="SH3DOMAIN"/>
</dbReference>
<dbReference type="PANTHER" id="PTHR19332">
    <property type="entry name" value="PEROXISOMAL MEMBRANE PROTEIN PEX13"/>
    <property type="match status" value="1"/>
</dbReference>
<dbReference type="SMART" id="SM00326">
    <property type="entry name" value="SH3"/>
    <property type="match status" value="1"/>
</dbReference>
<comment type="caution">
    <text evidence="16">The sequence shown here is derived from an EMBL/GenBank/DDBJ whole genome shotgun (WGS) entry which is preliminary data.</text>
</comment>
<dbReference type="GO" id="GO:0005778">
    <property type="term" value="C:peroxisomal membrane"/>
    <property type="evidence" value="ECO:0007669"/>
    <property type="project" value="UniProtKB-SubCell"/>
</dbReference>
<feature type="region of interest" description="Disordered" evidence="14">
    <location>
        <begin position="1"/>
        <end position="49"/>
    </location>
</feature>
<evidence type="ECO:0000256" key="3">
    <source>
        <dbReference type="ARBA" id="ARBA00022448"/>
    </source>
</evidence>
<name>A0A507C992_9FUNG</name>
<protein>
    <recommendedName>
        <fullName evidence="11">Peroxisomal membrane protein PEX13</fullName>
    </recommendedName>
    <alternativeName>
        <fullName evidence="10">Peroxin-13</fullName>
    </alternativeName>
</protein>
<proteinExistence type="inferred from homology"/>
<feature type="domain" description="SH3" evidence="15">
    <location>
        <begin position="363"/>
        <end position="429"/>
    </location>
</feature>
<dbReference type="EMBL" id="QEAO01000002">
    <property type="protein sequence ID" value="TPX37637.1"/>
    <property type="molecule type" value="Genomic_DNA"/>
</dbReference>
<evidence type="ECO:0000256" key="9">
    <source>
        <dbReference type="ARBA" id="ARBA00023140"/>
    </source>
</evidence>
<keyword evidence="5" id="KW-0653">Protein transport</keyword>
<sequence>MPSPPKPWERAGGAAGVNPTSTPSSAGPSSYTSTTTTNSMSTAGAPAVPARTGAVSTVSGLNRPAMPYGSTYGQSAYGSSYGASPYSSSYSSPYGSTYGSSYGGVGGYGSTMGSYGSTMGGYSSPYNRFGSSYGGASAYSSPYNRFGSMGGMGGGYSGYGSPYNRFGGAPGMPGQPEEISLTQRMEQSTQNAFMVLDNIVQAFGGFSQMLESTFHATHSSFMAMVGVAEQFGHLRNYLGQVLSIVALIRYVRDIGYRIVGKAPPANPAEISTDNFTKFEQTSQQSTRPLWLFASLVIGLPWLISRLISSLNNKRLESVAAGTGLPGTAGAPGEPGKDPNNPNVANPAGLIGPDGRPLTSSQIRQLEFCRGLYDFNGETPAELTFRKGDVIAILSKIDPATGMTGEWWRGRMQSGTIGMFPANYVEIIDKKTPSSSGMPPATTDSRAGNPALNPAAFAENNNTNTSINTPSLNPTDFTAQ</sequence>
<evidence type="ECO:0000256" key="12">
    <source>
        <dbReference type="ARBA" id="ARBA00046271"/>
    </source>
</evidence>
<dbReference type="SUPFAM" id="SSF50044">
    <property type="entry name" value="SH3-domain"/>
    <property type="match status" value="1"/>
</dbReference>
<evidence type="ECO:0000256" key="13">
    <source>
        <dbReference type="PROSITE-ProRule" id="PRU00192"/>
    </source>
</evidence>
<keyword evidence="8" id="KW-0472">Membrane</keyword>
<dbReference type="STRING" id="1806994.A0A507C992"/>
<keyword evidence="2 13" id="KW-0728">SH3 domain</keyword>
<keyword evidence="17" id="KW-1185">Reference proteome</keyword>
<evidence type="ECO:0000256" key="2">
    <source>
        <dbReference type="ARBA" id="ARBA00022443"/>
    </source>
</evidence>
<keyword evidence="7" id="KW-0811">Translocation</keyword>
<dbReference type="GeneID" id="42001824"/>
<dbReference type="PANTHER" id="PTHR19332:SF1">
    <property type="entry name" value="PEROXISOMAL MEMBRANE PROTEIN PEX13"/>
    <property type="match status" value="1"/>
</dbReference>
<dbReference type="InterPro" id="IPR035463">
    <property type="entry name" value="Pex13"/>
</dbReference>
<organism evidence="16 17">
    <name type="scientific">Synchytrium microbalum</name>
    <dbReference type="NCBI Taxonomy" id="1806994"/>
    <lineage>
        <taxon>Eukaryota</taxon>
        <taxon>Fungi</taxon>
        <taxon>Fungi incertae sedis</taxon>
        <taxon>Chytridiomycota</taxon>
        <taxon>Chytridiomycota incertae sedis</taxon>
        <taxon>Chytridiomycetes</taxon>
        <taxon>Synchytriales</taxon>
        <taxon>Synchytriaceae</taxon>
        <taxon>Synchytrium</taxon>
    </lineage>
</organism>
<dbReference type="Pfam" id="PF00018">
    <property type="entry name" value="SH3_1"/>
    <property type="match status" value="1"/>
</dbReference>
<evidence type="ECO:0000256" key="6">
    <source>
        <dbReference type="ARBA" id="ARBA00022989"/>
    </source>
</evidence>
<evidence type="ECO:0000259" key="15">
    <source>
        <dbReference type="PROSITE" id="PS50002"/>
    </source>
</evidence>
<reference evidence="16 17" key="1">
    <citation type="journal article" date="2019" name="Sci. Rep.">
        <title>Comparative genomics of chytrid fungi reveal insights into the obligate biotrophic and pathogenic lifestyle of Synchytrium endobioticum.</title>
        <authorList>
            <person name="van de Vossenberg B.T.L.H."/>
            <person name="Warris S."/>
            <person name="Nguyen H.D.T."/>
            <person name="van Gent-Pelzer M.P.E."/>
            <person name="Joly D.L."/>
            <person name="van de Geest H.C."/>
            <person name="Bonants P.J.M."/>
            <person name="Smith D.S."/>
            <person name="Levesque C.A."/>
            <person name="van der Lee T.A.J."/>
        </authorList>
    </citation>
    <scope>NUCLEOTIDE SEQUENCE [LARGE SCALE GENOMIC DNA]</scope>
    <source>
        <strain evidence="16 17">JEL517</strain>
    </source>
</reference>
<dbReference type="Gene3D" id="2.30.30.40">
    <property type="entry name" value="SH3 Domains"/>
    <property type="match status" value="1"/>
</dbReference>
<dbReference type="PROSITE" id="PS50002">
    <property type="entry name" value="SH3"/>
    <property type="match status" value="1"/>
</dbReference>
<accession>A0A507C992</accession>
<feature type="compositionally biased region" description="Polar residues" evidence="14">
    <location>
        <begin position="432"/>
        <end position="445"/>
    </location>
</feature>
<dbReference type="InterPro" id="IPR036028">
    <property type="entry name" value="SH3-like_dom_sf"/>
</dbReference>
<evidence type="ECO:0000313" key="17">
    <source>
        <dbReference type="Proteomes" id="UP000319731"/>
    </source>
</evidence>
<evidence type="ECO:0000256" key="4">
    <source>
        <dbReference type="ARBA" id="ARBA00022692"/>
    </source>
</evidence>
<dbReference type="Proteomes" id="UP000319731">
    <property type="component" value="Unassembled WGS sequence"/>
</dbReference>
<feature type="region of interest" description="Disordered" evidence="14">
    <location>
        <begin position="325"/>
        <end position="353"/>
    </location>
</feature>
<gene>
    <name evidence="16" type="ORF">SmJEL517_g00598</name>
</gene>
<comment type="similarity">
    <text evidence="1">Belongs to the peroxin-13 family.</text>
</comment>
<dbReference type="RefSeq" id="XP_031027548.1">
    <property type="nucleotide sequence ID" value="XM_031166527.1"/>
</dbReference>
<feature type="region of interest" description="Disordered" evidence="14">
    <location>
        <begin position="430"/>
        <end position="479"/>
    </location>
</feature>
<keyword evidence="9" id="KW-0576">Peroxisome</keyword>
<evidence type="ECO:0000256" key="14">
    <source>
        <dbReference type="SAM" id="MobiDB-lite"/>
    </source>
</evidence>
<dbReference type="InterPro" id="IPR007223">
    <property type="entry name" value="Peroxin-13_N"/>
</dbReference>
<evidence type="ECO:0000256" key="5">
    <source>
        <dbReference type="ARBA" id="ARBA00022927"/>
    </source>
</evidence>
<evidence type="ECO:0000256" key="8">
    <source>
        <dbReference type="ARBA" id="ARBA00023136"/>
    </source>
</evidence>